<sequence length="78" mass="9372">MKHLQYSLMKMYAIKLNTLKVSRYEIYCASKAWKYVKKCLLKYNWAMIDVLTPKIYGILMKVTFSVWINIHFNVKDCV</sequence>
<organism evidence="1">
    <name type="scientific">Fervidobacterium pennivorans</name>
    <dbReference type="NCBI Taxonomy" id="93466"/>
    <lineage>
        <taxon>Bacteria</taxon>
        <taxon>Thermotogati</taxon>
        <taxon>Thermotogota</taxon>
        <taxon>Thermotogae</taxon>
        <taxon>Thermotogales</taxon>
        <taxon>Fervidobacteriaceae</taxon>
        <taxon>Fervidobacterium</taxon>
    </lineage>
</organism>
<dbReference type="EMBL" id="DSZT01000171">
    <property type="protein sequence ID" value="HGU42360.1"/>
    <property type="molecule type" value="Genomic_DNA"/>
</dbReference>
<reference evidence="1" key="1">
    <citation type="journal article" date="2020" name="mSystems">
        <title>Genome- and Community-Level Interaction Insights into Carbon Utilization and Element Cycling Functions of Hydrothermarchaeota in Hydrothermal Sediment.</title>
        <authorList>
            <person name="Zhou Z."/>
            <person name="Liu Y."/>
            <person name="Xu W."/>
            <person name="Pan J."/>
            <person name="Luo Z.H."/>
            <person name="Li M."/>
        </authorList>
    </citation>
    <scope>NUCLEOTIDE SEQUENCE [LARGE SCALE GENOMIC DNA]</scope>
    <source>
        <strain evidence="1">SpSt-604</strain>
    </source>
</reference>
<protein>
    <submittedName>
        <fullName evidence="1">Uncharacterized protein</fullName>
    </submittedName>
</protein>
<comment type="caution">
    <text evidence="1">The sequence shown here is derived from an EMBL/GenBank/DDBJ whole genome shotgun (WGS) entry which is preliminary data.</text>
</comment>
<evidence type="ECO:0000313" key="1">
    <source>
        <dbReference type="EMBL" id="HGU42360.1"/>
    </source>
</evidence>
<dbReference type="AlphaFoldDB" id="A0A7C4RYG3"/>
<name>A0A7C4RYG3_FERPE</name>
<accession>A0A7C4RYG3</accession>
<gene>
    <name evidence="1" type="ORF">ENT72_05540</name>
</gene>
<proteinExistence type="predicted"/>